<dbReference type="CDD" id="cd06559">
    <property type="entry name" value="Endonuclease_V"/>
    <property type="match status" value="1"/>
</dbReference>
<dbReference type="RefSeq" id="XP_035826076.1">
    <property type="nucleotide sequence ID" value="XM_035970183.1"/>
</dbReference>
<dbReference type="RefSeq" id="XP_005100019.1">
    <property type="nucleotide sequence ID" value="XM_005099962.3"/>
</dbReference>
<evidence type="ECO:0000313" key="8">
    <source>
        <dbReference type="RefSeq" id="XP_005100019.1"/>
    </source>
</evidence>
<evidence type="ECO:0000256" key="6">
    <source>
        <dbReference type="SAM" id="MobiDB-lite"/>
    </source>
</evidence>
<name>A0ABM0JRQ1_APLCA</name>
<evidence type="ECO:0000256" key="4">
    <source>
        <dbReference type="ARBA" id="ARBA00022759"/>
    </source>
</evidence>
<evidence type="ECO:0000256" key="5">
    <source>
        <dbReference type="ARBA" id="ARBA00022801"/>
    </source>
</evidence>
<evidence type="ECO:0000256" key="3">
    <source>
        <dbReference type="ARBA" id="ARBA00022722"/>
    </source>
</evidence>
<keyword evidence="2" id="KW-0963">Cytoplasm</keyword>
<keyword evidence="3" id="KW-0540">Nuclease</keyword>
<reference evidence="8 9" key="1">
    <citation type="submission" date="2025-05" db="UniProtKB">
        <authorList>
            <consortium name="RefSeq"/>
        </authorList>
    </citation>
    <scope>IDENTIFICATION</scope>
</reference>
<keyword evidence="5" id="KW-0378">Hydrolase</keyword>
<dbReference type="Gene3D" id="3.30.2170.10">
    <property type="entry name" value="archaeoglobus fulgidus dsm 4304 superfamily"/>
    <property type="match status" value="1"/>
</dbReference>
<protein>
    <submittedName>
        <fullName evidence="8 9">Endonuclease V</fullName>
    </submittedName>
</protein>
<sequence>MDFCDDCGILLPPNVESEYCNPCNEMKRKRKTAREPCDCELCHNSGSSQPVSGHGNSAATDFYSHRSMNISTSSSDDEADRQTSSKSSQPKGHNTSGGNQGNTDPGWTIVKKEKSPRSLAGNLVASDIREKWEKEQIDYKRQLCKTDTPVISALVSGCRRKEGGGRFYIGGVDISFIKGNNVDACACLSVIQMPDLQMVYQRMEMIQLTQPYIPGFLAFREVPALVDLYHEMEKSAPQYLPDLIMVDGNGMLHPRGFGLACQLGVVLDVPTMGVAKTLISAQGIVDDEAHKKKKKTLAGAGDDFDLTSDSGEVLGKCVRVHDQAPNPVYVSIGHKISIDSAVWLALECSKYRIPEPVRRADLDSREYLRQNRRDLHEFIKT</sequence>
<feature type="compositionally biased region" description="Polar residues" evidence="6">
    <location>
        <begin position="82"/>
        <end position="105"/>
    </location>
</feature>
<dbReference type="GeneID" id="101857879"/>
<feature type="region of interest" description="Disordered" evidence="6">
    <location>
        <begin position="68"/>
        <end position="114"/>
    </location>
</feature>
<organism evidence="7 8">
    <name type="scientific">Aplysia californica</name>
    <name type="common">California sea hare</name>
    <dbReference type="NCBI Taxonomy" id="6500"/>
    <lineage>
        <taxon>Eukaryota</taxon>
        <taxon>Metazoa</taxon>
        <taxon>Spiralia</taxon>
        <taxon>Lophotrochozoa</taxon>
        <taxon>Mollusca</taxon>
        <taxon>Gastropoda</taxon>
        <taxon>Heterobranchia</taxon>
        <taxon>Euthyneura</taxon>
        <taxon>Tectipleura</taxon>
        <taxon>Aplysiida</taxon>
        <taxon>Aplysioidea</taxon>
        <taxon>Aplysiidae</taxon>
        <taxon>Aplysia</taxon>
    </lineage>
</organism>
<dbReference type="PANTHER" id="PTHR28511:SF1">
    <property type="entry name" value="ENDONUCLEASE V"/>
    <property type="match status" value="1"/>
</dbReference>
<accession>A0ABM0JRQ1</accession>
<evidence type="ECO:0000256" key="1">
    <source>
        <dbReference type="ARBA" id="ARBA00004496"/>
    </source>
</evidence>
<gene>
    <name evidence="8 9" type="primary">LOC101857879</name>
</gene>
<evidence type="ECO:0000313" key="7">
    <source>
        <dbReference type="Proteomes" id="UP000694888"/>
    </source>
</evidence>
<proteinExistence type="inferred from homology"/>
<dbReference type="HAMAP" id="MF_00801">
    <property type="entry name" value="Endonuclease_5"/>
    <property type="match status" value="1"/>
</dbReference>
<dbReference type="Proteomes" id="UP000694888">
    <property type="component" value="Unplaced"/>
</dbReference>
<evidence type="ECO:0000313" key="9">
    <source>
        <dbReference type="RefSeq" id="XP_035826076.1"/>
    </source>
</evidence>
<keyword evidence="7" id="KW-1185">Reference proteome</keyword>
<dbReference type="PANTHER" id="PTHR28511">
    <property type="entry name" value="ENDONUCLEASE V"/>
    <property type="match status" value="1"/>
</dbReference>
<evidence type="ECO:0000256" key="2">
    <source>
        <dbReference type="ARBA" id="ARBA00022490"/>
    </source>
</evidence>
<comment type="subcellular location">
    <subcellularLocation>
        <location evidence="1">Cytoplasm</location>
    </subcellularLocation>
</comment>
<dbReference type="InterPro" id="IPR007581">
    <property type="entry name" value="Endonuclease-V"/>
</dbReference>
<dbReference type="GO" id="GO:0004519">
    <property type="term" value="F:endonuclease activity"/>
    <property type="evidence" value="ECO:0007669"/>
    <property type="project" value="UniProtKB-KW"/>
</dbReference>
<keyword evidence="4 8" id="KW-0255">Endonuclease</keyword>
<dbReference type="Pfam" id="PF04493">
    <property type="entry name" value="Endonuclease_5"/>
    <property type="match status" value="1"/>
</dbReference>